<name>A0A5N6SAI0_ASPPS</name>
<reference evidence="1 2" key="1">
    <citation type="submission" date="2019-04" db="EMBL/GenBank/DDBJ databases">
        <title>Friends and foes A comparative genomics study of 23 Aspergillus species from section Flavi.</title>
        <authorList>
            <consortium name="DOE Joint Genome Institute"/>
            <person name="Kjaerbolling I."/>
            <person name="Vesth T."/>
            <person name="Frisvad J.C."/>
            <person name="Nybo J.L."/>
            <person name="Theobald S."/>
            <person name="Kildgaard S."/>
            <person name="Isbrandt T."/>
            <person name="Kuo A."/>
            <person name="Sato A."/>
            <person name="Lyhne E.K."/>
            <person name="Kogle M.E."/>
            <person name="Wiebenga A."/>
            <person name="Kun R.S."/>
            <person name="Lubbers R.J."/>
            <person name="Makela M.R."/>
            <person name="Barry K."/>
            <person name="Chovatia M."/>
            <person name="Clum A."/>
            <person name="Daum C."/>
            <person name="Haridas S."/>
            <person name="He G."/>
            <person name="LaButti K."/>
            <person name="Lipzen A."/>
            <person name="Mondo S."/>
            <person name="Riley R."/>
            <person name="Salamov A."/>
            <person name="Simmons B.A."/>
            <person name="Magnuson J.K."/>
            <person name="Henrissat B."/>
            <person name="Mortensen U.H."/>
            <person name="Larsen T.O."/>
            <person name="Devries R.P."/>
            <person name="Grigoriev I.V."/>
            <person name="Machida M."/>
            <person name="Baker S.E."/>
            <person name="Andersen M.R."/>
        </authorList>
    </citation>
    <scope>NUCLEOTIDE SEQUENCE [LARGE SCALE GENOMIC DNA]</scope>
    <source>
        <strain evidence="1 2">CBS 117625</strain>
    </source>
</reference>
<dbReference type="EMBL" id="ML743683">
    <property type="protein sequence ID" value="KAE8130977.1"/>
    <property type="molecule type" value="Genomic_DNA"/>
</dbReference>
<sequence>MLEIKMMFLFSFIYTSFSFYSMTTMITAATNSTWNGNKKSRGGQRQERGLEYEQAMLL</sequence>
<evidence type="ECO:0000313" key="1">
    <source>
        <dbReference type="EMBL" id="KAE8130977.1"/>
    </source>
</evidence>
<organism evidence="1 2">
    <name type="scientific">Aspergillus pseudotamarii</name>
    <dbReference type="NCBI Taxonomy" id="132259"/>
    <lineage>
        <taxon>Eukaryota</taxon>
        <taxon>Fungi</taxon>
        <taxon>Dikarya</taxon>
        <taxon>Ascomycota</taxon>
        <taxon>Pezizomycotina</taxon>
        <taxon>Eurotiomycetes</taxon>
        <taxon>Eurotiomycetidae</taxon>
        <taxon>Eurotiales</taxon>
        <taxon>Aspergillaceae</taxon>
        <taxon>Aspergillus</taxon>
        <taxon>Aspergillus subgen. Circumdati</taxon>
    </lineage>
</organism>
<dbReference type="Proteomes" id="UP000325672">
    <property type="component" value="Unassembled WGS sequence"/>
</dbReference>
<proteinExistence type="predicted"/>
<dbReference type="RefSeq" id="XP_031907040.1">
    <property type="nucleotide sequence ID" value="XM_032056387.1"/>
</dbReference>
<accession>A0A5N6SAI0</accession>
<dbReference type="AlphaFoldDB" id="A0A5N6SAI0"/>
<dbReference type="GeneID" id="43640597"/>
<keyword evidence="2" id="KW-1185">Reference proteome</keyword>
<protein>
    <submittedName>
        <fullName evidence="1">Uncharacterized protein</fullName>
    </submittedName>
</protein>
<evidence type="ECO:0000313" key="2">
    <source>
        <dbReference type="Proteomes" id="UP000325672"/>
    </source>
</evidence>
<gene>
    <name evidence="1" type="ORF">BDV38DRAFT_265793</name>
</gene>